<sequence>MIRRRTPFRIAAAAATVLAAGMLAACSSGGGNAAGGNSQIVACGDLALSGVYAQIGESDNWGAEAYFKYINAHGGLLGHQVKYVNLNNQSNAAQSELNAKKCIQTYHAQVIIGPESGADTESALPIAIANKTVLISLSSGWQTNGYPASELNSFGFPGFYDVFAQDQIASVKNLIVPRHYTRVALLEDNCGSVCLANQATVQGLAAQNGFQLVSTQIDQVGATDVTPQVLAMLAAKPQIILFGLVPGTDSITAIKAIRAQDPTIPISECSGCEIPSFVAAAGGPTAMQNIYVLGSMRNWLTQASAGTRQIDKDTAAGLTTYIAGMQAAGLGNDNAIENSQEGWDAGLEINWAITQAGTLDQTKVMQKLQNLNINTLGIVWTRTPANYESYSDVDAAMAIINPDGSASLYNPGS</sequence>
<feature type="domain" description="Leucine-binding protein" evidence="4">
    <location>
        <begin position="47"/>
        <end position="382"/>
    </location>
</feature>
<protein>
    <submittedName>
        <fullName evidence="5">ABC transporter substrate-binding protein</fullName>
    </submittedName>
</protein>
<dbReference type="InterPro" id="IPR028082">
    <property type="entry name" value="Peripla_BP_I"/>
</dbReference>
<dbReference type="SUPFAM" id="SSF53822">
    <property type="entry name" value="Periplasmic binding protein-like I"/>
    <property type="match status" value="1"/>
</dbReference>
<comment type="caution">
    <text evidence="5">The sequence shown here is derived from an EMBL/GenBank/DDBJ whole genome shotgun (WGS) entry which is preliminary data.</text>
</comment>
<dbReference type="Proteomes" id="UP000460272">
    <property type="component" value="Unassembled WGS sequence"/>
</dbReference>
<dbReference type="InterPro" id="IPR028081">
    <property type="entry name" value="Leu-bd"/>
</dbReference>
<organism evidence="5 6">
    <name type="scientific">Trebonia kvetii</name>
    <dbReference type="NCBI Taxonomy" id="2480626"/>
    <lineage>
        <taxon>Bacteria</taxon>
        <taxon>Bacillati</taxon>
        <taxon>Actinomycetota</taxon>
        <taxon>Actinomycetes</taxon>
        <taxon>Streptosporangiales</taxon>
        <taxon>Treboniaceae</taxon>
        <taxon>Trebonia</taxon>
    </lineage>
</organism>
<dbReference type="PANTHER" id="PTHR30483">
    <property type="entry name" value="LEUCINE-SPECIFIC-BINDING PROTEIN"/>
    <property type="match status" value="1"/>
</dbReference>
<dbReference type="Gene3D" id="3.40.50.2300">
    <property type="match status" value="2"/>
</dbReference>
<keyword evidence="6" id="KW-1185">Reference proteome</keyword>
<keyword evidence="2 3" id="KW-0732">Signal</keyword>
<accession>A0A6P2BN81</accession>
<evidence type="ECO:0000256" key="3">
    <source>
        <dbReference type="SAM" id="SignalP"/>
    </source>
</evidence>
<dbReference type="Pfam" id="PF13458">
    <property type="entry name" value="Peripla_BP_6"/>
    <property type="match status" value="1"/>
</dbReference>
<evidence type="ECO:0000259" key="4">
    <source>
        <dbReference type="Pfam" id="PF13458"/>
    </source>
</evidence>
<dbReference type="AlphaFoldDB" id="A0A6P2BN81"/>
<proteinExistence type="inferred from homology"/>
<evidence type="ECO:0000256" key="2">
    <source>
        <dbReference type="ARBA" id="ARBA00022729"/>
    </source>
</evidence>
<evidence type="ECO:0000313" key="5">
    <source>
        <dbReference type="EMBL" id="TVY99099.1"/>
    </source>
</evidence>
<gene>
    <name evidence="5" type="ORF">EAS64_41785</name>
</gene>
<dbReference type="EMBL" id="RPFW01000013">
    <property type="protein sequence ID" value="TVY99099.1"/>
    <property type="molecule type" value="Genomic_DNA"/>
</dbReference>
<dbReference type="RefSeq" id="WP_145862270.1">
    <property type="nucleotide sequence ID" value="NZ_RPFW01000013.1"/>
</dbReference>
<reference evidence="5 6" key="1">
    <citation type="submission" date="2018-11" db="EMBL/GenBank/DDBJ databases">
        <title>Trebonia kvetii gen.nov., sp.nov., a novel acidophilic actinobacterium, and proposal of the new actinobacterial family Treboniaceae fam. nov.</title>
        <authorList>
            <person name="Rapoport D."/>
            <person name="Sagova-Mareckova M."/>
            <person name="Sedlacek I."/>
            <person name="Provaznik J."/>
            <person name="Kralova S."/>
            <person name="Pavlinic D."/>
            <person name="Benes V."/>
            <person name="Kopecky J."/>
        </authorList>
    </citation>
    <scope>NUCLEOTIDE SEQUENCE [LARGE SCALE GENOMIC DNA]</scope>
    <source>
        <strain evidence="5 6">15Tr583</strain>
    </source>
</reference>
<dbReference type="PROSITE" id="PS51257">
    <property type="entry name" value="PROKAR_LIPOPROTEIN"/>
    <property type="match status" value="1"/>
</dbReference>
<feature type="signal peptide" evidence="3">
    <location>
        <begin position="1"/>
        <end position="33"/>
    </location>
</feature>
<evidence type="ECO:0000313" key="6">
    <source>
        <dbReference type="Proteomes" id="UP000460272"/>
    </source>
</evidence>
<dbReference type="OrthoDB" id="26870at2"/>
<feature type="chain" id="PRO_5026694952" evidence="3">
    <location>
        <begin position="34"/>
        <end position="413"/>
    </location>
</feature>
<comment type="similarity">
    <text evidence="1">Belongs to the leucine-binding protein family.</text>
</comment>
<dbReference type="InterPro" id="IPR051010">
    <property type="entry name" value="BCAA_transport"/>
</dbReference>
<dbReference type="PANTHER" id="PTHR30483:SF6">
    <property type="entry name" value="PERIPLASMIC BINDING PROTEIN OF ABC TRANSPORTER FOR NATURAL AMINO ACIDS"/>
    <property type="match status" value="1"/>
</dbReference>
<evidence type="ECO:0000256" key="1">
    <source>
        <dbReference type="ARBA" id="ARBA00010062"/>
    </source>
</evidence>
<name>A0A6P2BN81_9ACTN</name>